<dbReference type="AlphaFoldDB" id="A0A9N8MA04"/>
<dbReference type="EMBL" id="CAJHJF010001167">
    <property type="protein sequence ID" value="CAD6912499.1"/>
    <property type="molecule type" value="Genomic_DNA"/>
</dbReference>
<keyword evidence="3" id="KW-1185">Reference proteome</keyword>
<evidence type="ECO:0000313" key="3">
    <source>
        <dbReference type="Proteomes" id="UP000836404"/>
    </source>
</evidence>
<dbReference type="Proteomes" id="UP000836404">
    <property type="component" value="Unassembled WGS sequence"/>
</dbReference>
<organism evidence="2 3">
    <name type="scientific">Tilletia laevis</name>
    <dbReference type="NCBI Taxonomy" id="157183"/>
    <lineage>
        <taxon>Eukaryota</taxon>
        <taxon>Fungi</taxon>
        <taxon>Dikarya</taxon>
        <taxon>Basidiomycota</taxon>
        <taxon>Ustilaginomycotina</taxon>
        <taxon>Exobasidiomycetes</taxon>
        <taxon>Tilletiales</taxon>
        <taxon>Tilletiaceae</taxon>
        <taxon>Tilletia</taxon>
    </lineage>
</organism>
<comment type="caution">
    <text evidence="2">The sequence shown here is derived from an EMBL/GenBank/DDBJ whole genome shotgun (WGS) entry which is preliminary data.</text>
</comment>
<sequence>MYQEKPVAELEAQLRAKEVELEVLKANQKSLKGEVKASTTSSRTTETKELDKLKEAKRALENDIDGITPPRYLESSASFKILSVIGYSDLCDI</sequence>
<keyword evidence="1" id="KW-0175">Coiled coil</keyword>
<accession>A0A9N8MA04</accession>
<reference evidence="2 3" key="1">
    <citation type="submission" date="2020-10" db="EMBL/GenBank/DDBJ databases">
        <authorList>
            <person name="Sedaghatjoo S."/>
        </authorList>
    </citation>
    <scope>NUCLEOTIDE SEQUENCE [LARGE SCALE GENOMIC DNA]</scope>
    <source>
        <strain evidence="2 3">LLFL</strain>
    </source>
</reference>
<gene>
    <name evidence="2" type="ORF">JKILLFL_G6186</name>
</gene>
<evidence type="ECO:0000313" key="2">
    <source>
        <dbReference type="EMBL" id="CAD6912499.1"/>
    </source>
</evidence>
<name>A0A9N8MA04_9BASI</name>
<evidence type="ECO:0000256" key="1">
    <source>
        <dbReference type="SAM" id="Coils"/>
    </source>
</evidence>
<protein>
    <submittedName>
        <fullName evidence="2">Uncharacterized protein</fullName>
    </submittedName>
</protein>
<feature type="coiled-coil region" evidence="1">
    <location>
        <begin position="7"/>
        <end position="63"/>
    </location>
</feature>
<proteinExistence type="predicted"/>